<dbReference type="AlphaFoldDB" id="A0A843VNI2"/>
<reference evidence="1" key="1">
    <citation type="submission" date="2017-07" db="EMBL/GenBank/DDBJ databases">
        <title>Taro Niue Genome Assembly and Annotation.</title>
        <authorList>
            <person name="Atibalentja N."/>
            <person name="Keating K."/>
            <person name="Fields C.J."/>
        </authorList>
    </citation>
    <scope>NUCLEOTIDE SEQUENCE</scope>
    <source>
        <strain evidence="1">Niue_2</strain>
        <tissue evidence="1">Leaf</tissue>
    </source>
</reference>
<organism evidence="1 2">
    <name type="scientific">Colocasia esculenta</name>
    <name type="common">Wild taro</name>
    <name type="synonym">Arum esculentum</name>
    <dbReference type="NCBI Taxonomy" id="4460"/>
    <lineage>
        <taxon>Eukaryota</taxon>
        <taxon>Viridiplantae</taxon>
        <taxon>Streptophyta</taxon>
        <taxon>Embryophyta</taxon>
        <taxon>Tracheophyta</taxon>
        <taxon>Spermatophyta</taxon>
        <taxon>Magnoliopsida</taxon>
        <taxon>Liliopsida</taxon>
        <taxon>Araceae</taxon>
        <taxon>Aroideae</taxon>
        <taxon>Colocasieae</taxon>
        <taxon>Colocasia</taxon>
    </lineage>
</organism>
<accession>A0A843VNI2</accession>
<dbReference type="EMBL" id="NMUH01001850">
    <property type="protein sequence ID" value="MQL95897.1"/>
    <property type="molecule type" value="Genomic_DNA"/>
</dbReference>
<dbReference type="Proteomes" id="UP000652761">
    <property type="component" value="Unassembled WGS sequence"/>
</dbReference>
<comment type="caution">
    <text evidence="1">The sequence shown here is derived from an EMBL/GenBank/DDBJ whole genome shotgun (WGS) entry which is preliminary data.</text>
</comment>
<name>A0A843VNI2_COLES</name>
<dbReference type="OrthoDB" id="688652at2759"/>
<protein>
    <submittedName>
        <fullName evidence="1">Uncharacterized protein</fullName>
    </submittedName>
</protein>
<gene>
    <name evidence="1" type="ORF">Taro_028564</name>
</gene>
<proteinExistence type="predicted"/>
<evidence type="ECO:0000313" key="1">
    <source>
        <dbReference type="EMBL" id="MQL95897.1"/>
    </source>
</evidence>
<keyword evidence="2" id="KW-1185">Reference proteome</keyword>
<sequence>MLYPVQGICSEASSADFGGFRLPADRAAWEPREDDARSVDVPSARRFWRASVSSAGNINDNLLKYEEEARVKQESFDLNPSDENRTAMGEANANLRRAMNHMEIFWAQKARMQWLEDGDKNTAFYHAVVRGNMRRNTISRLQVDGV</sequence>
<evidence type="ECO:0000313" key="2">
    <source>
        <dbReference type="Proteomes" id="UP000652761"/>
    </source>
</evidence>